<dbReference type="PANTHER" id="PTHR33164:SF106">
    <property type="entry name" value="TRANSCRIPTIONAL REGULATORY PROTEIN"/>
    <property type="match status" value="1"/>
</dbReference>
<dbReference type="PANTHER" id="PTHR33164">
    <property type="entry name" value="TRANSCRIPTIONAL REGULATOR, MARR FAMILY"/>
    <property type="match status" value="1"/>
</dbReference>
<keyword evidence="2" id="KW-0238">DNA-binding</keyword>
<organism evidence="2 3">
    <name type="scientific">Nocardioides scoriae</name>
    <dbReference type="NCBI Taxonomy" id="642780"/>
    <lineage>
        <taxon>Bacteria</taxon>
        <taxon>Bacillati</taxon>
        <taxon>Actinomycetota</taxon>
        <taxon>Actinomycetes</taxon>
        <taxon>Propionibacteriales</taxon>
        <taxon>Nocardioidaceae</taxon>
        <taxon>Nocardioides</taxon>
    </lineage>
</organism>
<dbReference type="GO" id="GO:0006950">
    <property type="term" value="P:response to stress"/>
    <property type="evidence" value="ECO:0007669"/>
    <property type="project" value="TreeGrafter"/>
</dbReference>
<dbReference type="GO" id="GO:0003700">
    <property type="term" value="F:DNA-binding transcription factor activity"/>
    <property type="evidence" value="ECO:0007669"/>
    <property type="project" value="InterPro"/>
</dbReference>
<dbReference type="InterPro" id="IPR036390">
    <property type="entry name" value="WH_DNA-bd_sf"/>
</dbReference>
<name>A0A1H1W2Z3_9ACTN</name>
<sequence length="150" mass="16315">MSEDSRWADAWEQTSSLLALRELTRLSEQVAPAVANRAGLTHNELRTLEHLVEGPMGPGELSRVLGVSSAASSGIIDRLEARGHARRVSHASDGRRTSVTISDSGRAEVVGHLMPMFRELAELDASLTEAEREVVTRYLRGAAAAMRRVT</sequence>
<dbReference type="EMBL" id="LT629757">
    <property type="protein sequence ID" value="SDS91425.1"/>
    <property type="molecule type" value="Genomic_DNA"/>
</dbReference>
<dbReference type="Pfam" id="PF12802">
    <property type="entry name" value="MarR_2"/>
    <property type="match status" value="1"/>
</dbReference>
<dbReference type="RefSeq" id="WP_091731287.1">
    <property type="nucleotide sequence ID" value="NZ_LT629757.1"/>
</dbReference>
<protein>
    <submittedName>
        <fullName evidence="2">DNA-binding transcriptional regulator, MarR family</fullName>
    </submittedName>
</protein>
<dbReference type="Gene3D" id="1.10.10.10">
    <property type="entry name" value="Winged helix-like DNA-binding domain superfamily/Winged helix DNA-binding domain"/>
    <property type="match status" value="1"/>
</dbReference>
<evidence type="ECO:0000259" key="1">
    <source>
        <dbReference type="PROSITE" id="PS50995"/>
    </source>
</evidence>
<reference evidence="3" key="1">
    <citation type="submission" date="2016-10" db="EMBL/GenBank/DDBJ databases">
        <authorList>
            <person name="Varghese N."/>
            <person name="Submissions S."/>
        </authorList>
    </citation>
    <scope>NUCLEOTIDE SEQUENCE [LARGE SCALE GENOMIC DNA]</scope>
    <source>
        <strain evidence="3">DSM 22127</strain>
    </source>
</reference>
<dbReference type="InterPro" id="IPR039422">
    <property type="entry name" value="MarR/SlyA-like"/>
</dbReference>
<dbReference type="AlphaFoldDB" id="A0A1H1W2Z3"/>
<evidence type="ECO:0000313" key="2">
    <source>
        <dbReference type="EMBL" id="SDS91425.1"/>
    </source>
</evidence>
<dbReference type="InterPro" id="IPR000835">
    <property type="entry name" value="HTH_MarR-typ"/>
</dbReference>
<dbReference type="SUPFAM" id="SSF46785">
    <property type="entry name" value="Winged helix' DNA-binding domain"/>
    <property type="match status" value="1"/>
</dbReference>
<accession>A0A1H1W2Z3</accession>
<dbReference type="GO" id="GO:0003677">
    <property type="term" value="F:DNA binding"/>
    <property type="evidence" value="ECO:0007669"/>
    <property type="project" value="UniProtKB-KW"/>
</dbReference>
<feature type="domain" description="HTH marR-type" evidence="1">
    <location>
        <begin position="16"/>
        <end position="144"/>
    </location>
</feature>
<keyword evidence="3" id="KW-1185">Reference proteome</keyword>
<gene>
    <name evidence="2" type="ORF">SAMN04488570_3021</name>
</gene>
<dbReference type="InterPro" id="IPR036388">
    <property type="entry name" value="WH-like_DNA-bd_sf"/>
</dbReference>
<dbReference type="PROSITE" id="PS50995">
    <property type="entry name" value="HTH_MARR_2"/>
    <property type="match status" value="1"/>
</dbReference>
<dbReference type="OrthoDB" id="162531at2"/>
<dbReference type="PRINTS" id="PR00598">
    <property type="entry name" value="HTHMARR"/>
</dbReference>
<dbReference type="Proteomes" id="UP000198859">
    <property type="component" value="Chromosome I"/>
</dbReference>
<evidence type="ECO:0000313" key="3">
    <source>
        <dbReference type="Proteomes" id="UP000198859"/>
    </source>
</evidence>
<dbReference type="SMART" id="SM00347">
    <property type="entry name" value="HTH_MARR"/>
    <property type="match status" value="1"/>
</dbReference>
<proteinExistence type="predicted"/>
<dbReference type="STRING" id="642780.SAMN04488570_3021"/>